<reference evidence="8 9" key="1">
    <citation type="submission" date="2018-06" db="EMBL/GenBank/DDBJ databases">
        <title>Genomic Encyclopedia of Type Strains, Phase IV (KMG-IV): sequencing the most valuable type-strain genomes for metagenomic binning, comparative biology and taxonomic classification.</title>
        <authorList>
            <person name="Goeker M."/>
        </authorList>
    </citation>
    <scope>NUCLEOTIDE SEQUENCE [LARGE SCALE GENOMIC DNA]</scope>
    <source>
        <strain evidence="8 9">DSM 5</strain>
    </source>
</reference>
<feature type="chain" id="PRO_5015866160" evidence="7">
    <location>
        <begin position="22"/>
        <end position="242"/>
    </location>
</feature>
<comment type="caution">
    <text evidence="8">The sequence shown here is derived from an EMBL/GenBank/DDBJ whole genome shotgun (WGS) entry which is preliminary data.</text>
</comment>
<evidence type="ECO:0000313" key="8">
    <source>
        <dbReference type="EMBL" id="PZX03091.1"/>
    </source>
</evidence>
<evidence type="ECO:0000256" key="3">
    <source>
        <dbReference type="ARBA" id="ARBA00022692"/>
    </source>
</evidence>
<dbReference type="Proteomes" id="UP000248646">
    <property type="component" value="Unassembled WGS sequence"/>
</dbReference>
<organism evidence="8 9">
    <name type="scientific">Psychrobacillus insolitus</name>
    <dbReference type="NCBI Taxonomy" id="1461"/>
    <lineage>
        <taxon>Bacteria</taxon>
        <taxon>Bacillati</taxon>
        <taxon>Bacillota</taxon>
        <taxon>Bacilli</taxon>
        <taxon>Bacillales</taxon>
        <taxon>Bacillaceae</taxon>
        <taxon>Psychrobacillus</taxon>
    </lineage>
</organism>
<feature type="transmembrane region" description="Helical" evidence="6">
    <location>
        <begin position="214"/>
        <end position="235"/>
    </location>
</feature>
<keyword evidence="4 6" id="KW-1133">Transmembrane helix</keyword>
<dbReference type="Gene3D" id="1.20.1260.100">
    <property type="entry name" value="TspO/MBR protein"/>
    <property type="match status" value="1"/>
</dbReference>
<feature type="transmembrane region" description="Helical" evidence="6">
    <location>
        <begin position="193"/>
        <end position="208"/>
    </location>
</feature>
<feature type="signal peptide" evidence="7">
    <location>
        <begin position="1"/>
        <end position="21"/>
    </location>
</feature>
<evidence type="ECO:0000256" key="5">
    <source>
        <dbReference type="ARBA" id="ARBA00023136"/>
    </source>
</evidence>
<keyword evidence="7" id="KW-0732">Signal</keyword>
<gene>
    <name evidence="8" type="ORF">C7437_10744</name>
</gene>
<dbReference type="GO" id="GO:0016020">
    <property type="term" value="C:membrane"/>
    <property type="evidence" value="ECO:0007669"/>
    <property type="project" value="UniProtKB-SubCell"/>
</dbReference>
<feature type="transmembrane region" description="Helical" evidence="6">
    <location>
        <begin position="102"/>
        <end position="123"/>
    </location>
</feature>
<name>A0A2W7P9X1_9BACI</name>
<dbReference type="OrthoDB" id="5189031at2"/>
<evidence type="ECO:0000256" key="6">
    <source>
        <dbReference type="SAM" id="Phobius"/>
    </source>
</evidence>
<dbReference type="EMBL" id="QKZI01000007">
    <property type="protein sequence ID" value="PZX03091.1"/>
    <property type="molecule type" value="Genomic_DNA"/>
</dbReference>
<proteinExistence type="inferred from homology"/>
<dbReference type="RefSeq" id="WP_111440253.1">
    <property type="nucleotide sequence ID" value="NZ_QKZI01000007.1"/>
</dbReference>
<comment type="subcellular location">
    <subcellularLocation>
        <location evidence="1">Membrane</location>
        <topology evidence="1">Multi-pass membrane protein</topology>
    </subcellularLocation>
</comment>
<dbReference type="PANTHER" id="PTHR33802">
    <property type="entry name" value="SI:CH211-161H7.5-RELATED"/>
    <property type="match status" value="1"/>
</dbReference>
<keyword evidence="3 6" id="KW-0812">Transmembrane</keyword>
<dbReference type="InterPro" id="IPR004307">
    <property type="entry name" value="TspO_MBR"/>
</dbReference>
<evidence type="ECO:0000256" key="7">
    <source>
        <dbReference type="SAM" id="SignalP"/>
    </source>
</evidence>
<accession>A0A2W7P9X1</accession>
<evidence type="ECO:0000313" key="9">
    <source>
        <dbReference type="Proteomes" id="UP000248646"/>
    </source>
</evidence>
<protein>
    <submittedName>
        <fullName evidence="8">TspO/MBR related protein</fullName>
    </submittedName>
</protein>
<feature type="transmembrane region" description="Helical" evidence="6">
    <location>
        <begin position="76"/>
        <end position="96"/>
    </location>
</feature>
<dbReference type="InterPro" id="IPR038330">
    <property type="entry name" value="TspO/MBR-related_sf"/>
</dbReference>
<feature type="transmembrane region" description="Helical" evidence="6">
    <location>
        <begin position="169"/>
        <end position="186"/>
    </location>
</feature>
<dbReference type="Pfam" id="PF03073">
    <property type="entry name" value="TspO_MBR"/>
    <property type="match status" value="1"/>
</dbReference>
<feature type="transmembrane region" description="Helical" evidence="6">
    <location>
        <begin position="45"/>
        <end position="64"/>
    </location>
</feature>
<keyword evidence="9" id="KW-1185">Reference proteome</keyword>
<feature type="transmembrane region" description="Helical" evidence="6">
    <location>
        <begin position="135"/>
        <end position="157"/>
    </location>
</feature>
<dbReference type="AlphaFoldDB" id="A0A2W7P9X1"/>
<evidence type="ECO:0000256" key="4">
    <source>
        <dbReference type="ARBA" id="ARBA00022989"/>
    </source>
</evidence>
<evidence type="ECO:0000256" key="2">
    <source>
        <dbReference type="ARBA" id="ARBA00007524"/>
    </source>
</evidence>
<keyword evidence="5 6" id="KW-0472">Membrane</keyword>
<evidence type="ECO:0000256" key="1">
    <source>
        <dbReference type="ARBA" id="ARBA00004141"/>
    </source>
</evidence>
<dbReference type="PANTHER" id="PTHR33802:SF1">
    <property type="entry name" value="XK-RELATED PROTEIN"/>
    <property type="match status" value="1"/>
</dbReference>
<sequence length="242" mass="28345">MFKLFLLIFSFIATVATNTLANTLPINNQTTAEISNRLPALFTPAGFVFSIWGVIYVLLAYWIWNMLKEYRQTKTLPMSRVLLFVISSIFNISWIFSWHYEYFNYSLIAMFGLLVTLFLLYMTYSSERQLFKQRLPISIYLGWIFVALFANLDYVLTYYEFSGFGMTKPLWTVIYLTIATAIALHFRYHYNDRAIVLVFIWAFFGIMVRHKLDVLFISSVSLFLICVLIVGILYIKKTPSKS</sequence>
<comment type="similarity">
    <text evidence="2">Belongs to the TspO/BZRP family.</text>
</comment>